<organism evidence="1 2">
    <name type="scientific">Hallerella porci</name>
    <dbReference type="NCBI Taxonomy" id="1945871"/>
    <lineage>
        <taxon>Bacteria</taxon>
        <taxon>Pseudomonadati</taxon>
        <taxon>Fibrobacterota</taxon>
        <taxon>Fibrobacteria</taxon>
        <taxon>Fibrobacterales</taxon>
        <taxon>Fibrobacteraceae</taxon>
        <taxon>Hallerella</taxon>
    </lineage>
</organism>
<dbReference type="PROSITE" id="PS51257">
    <property type="entry name" value="PROKAR_LIPOPROTEIN"/>
    <property type="match status" value="1"/>
</dbReference>
<accession>A0ABX5LHD7</accession>
<protein>
    <recommendedName>
        <fullName evidence="3">Lipoprotein</fullName>
    </recommendedName>
</protein>
<evidence type="ECO:0000313" key="1">
    <source>
        <dbReference type="EMBL" id="PWK86600.1"/>
    </source>
</evidence>
<evidence type="ECO:0000313" key="2">
    <source>
        <dbReference type="Proteomes" id="UP000245523"/>
    </source>
</evidence>
<evidence type="ECO:0008006" key="3">
    <source>
        <dbReference type="Google" id="ProtNLM"/>
    </source>
</evidence>
<name>A0ABX5LHD7_9BACT</name>
<reference evidence="1 2" key="1">
    <citation type="submission" date="2018-05" db="EMBL/GenBank/DDBJ databases">
        <title>Animal gut microbial communities from fecal samples from Wisconsin, USA.</title>
        <authorList>
            <person name="Neumann A."/>
        </authorList>
    </citation>
    <scope>NUCLEOTIDE SEQUENCE [LARGE SCALE GENOMIC DNA]</scope>
    <source>
        <strain evidence="1 2">UWS4</strain>
    </source>
</reference>
<proteinExistence type="predicted"/>
<dbReference type="RefSeq" id="WP_109587882.1">
    <property type="nucleotide sequence ID" value="NZ_QGHD01000047.1"/>
</dbReference>
<keyword evidence="2" id="KW-1185">Reference proteome</keyword>
<gene>
    <name evidence="1" type="ORF">B0H50_1473</name>
</gene>
<dbReference type="EMBL" id="QGHD01000047">
    <property type="protein sequence ID" value="PWK86600.1"/>
    <property type="molecule type" value="Genomic_DNA"/>
</dbReference>
<sequence length="232" mass="25409">MKKLLLICFILVVALLTSCDDQKRECVIKASKCLTDEAYRDSLYKGWKAPINKDSLVDSVFAMLREQRQILLNLNAEKNAAAPASVEEKSAPEIQPVIETPNAAPVVENVEELVREESANEVANVASEPVVNEQPKNPEIQPKESKWGKLLTGAGAAIAGAAVGVAVVDKLVCKERLDITVEYKLMVACLNSCGYDEETLEKCGAGIMQWLCKEKEKAETIMNRVSNSCVIK</sequence>
<dbReference type="Proteomes" id="UP000245523">
    <property type="component" value="Unassembled WGS sequence"/>
</dbReference>
<comment type="caution">
    <text evidence="1">The sequence shown here is derived from an EMBL/GenBank/DDBJ whole genome shotgun (WGS) entry which is preliminary data.</text>
</comment>